<dbReference type="PANTHER" id="PTHR33434:SF8">
    <property type="entry name" value="DEGV DOMAIN-CONTAINING PROTEIN SPR1019"/>
    <property type="match status" value="1"/>
</dbReference>
<dbReference type="OrthoDB" id="5429275at2"/>
<dbReference type="InterPro" id="IPR003797">
    <property type="entry name" value="DegV"/>
</dbReference>
<dbReference type="InterPro" id="IPR050270">
    <property type="entry name" value="DegV_domain_contain"/>
</dbReference>
<protein>
    <submittedName>
        <fullName evidence="3">DegV family protein</fullName>
    </submittedName>
</protein>
<dbReference type="AlphaFoldDB" id="A0A372L646"/>
<dbReference type="Proteomes" id="UP000262939">
    <property type="component" value="Unassembled WGS sequence"/>
</dbReference>
<keyword evidence="2" id="KW-0446">Lipid-binding</keyword>
<dbReference type="RefSeq" id="WP_117324556.1">
    <property type="nucleotide sequence ID" value="NZ_QVTD01000026.1"/>
</dbReference>
<dbReference type="GO" id="GO:0008289">
    <property type="term" value="F:lipid binding"/>
    <property type="evidence" value="ECO:0007669"/>
    <property type="project" value="UniProtKB-KW"/>
</dbReference>
<comment type="caution">
    <text evidence="3">The sequence shown here is derived from an EMBL/GenBank/DDBJ whole genome shotgun (WGS) entry which is preliminary data.</text>
</comment>
<dbReference type="Gene3D" id="3.40.50.10170">
    <property type="match status" value="1"/>
</dbReference>
<dbReference type="PANTHER" id="PTHR33434">
    <property type="entry name" value="DEGV DOMAIN-CONTAINING PROTEIN DR_1986-RELATED"/>
    <property type="match status" value="1"/>
</dbReference>
<gene>
    <name evidence="3" type="ORF">D0466_21550</name>
</gene>
<organism evidence="3 4">
    <name type="scientific">Peribacillus glennii</name>
    <dbReference type="NCBI Taxonomy" id="2303991"/>
    <lineage>
        <taxon>Bacteria</taxon>
        <taxon>Bacillati</taxon>
        <taxon>Bacillota</taxon>
        <taxon>Bacilli</taxon>
        <taxon>Bacillales</taxon>
        <taxon>Bacillaceae</taxon>
        <taxon>Peribacillus</taxon>
    </lineage>
</organism>
<dbReference type="NCBIfam" id="TIGR00762">
    <property type="entry name" value="DegV"/>
    <property type="match status" value="1"/>
</dbReference>
<evidence type="ECO:0000256" key="1">
    <source>
        <dbReference type="ARBA" id="ARBA00003238"/>
    </source>
</evidence>
<dbReference type="PROSITE" id="PS51482">
    <property type="entry name" value="DEGV"/>
    <property type="match status" value="1"/>
</dbReference>
<evidence type="ECO:0000256" key="2">
    <source>
        <dbReference type="ARBA" id="ARBA00023121"/>
    </source>
</evidence>
<evidence type="ECO:0000313" key="3">
    <source>
        <dbReference type="EMBL" id="RFU60436.1"/>
    </source>
</evidence>
<dbReference type="EMBL" id="QVTD01000026">
    <property type="protein sequence ID" value="RFU60436.1"/>
    <property type="molecule type" value="Genomic_DNA"/>
</dbReference>
<dbReference type="Gene3D" id="3.30.1180.10">
    <property type="match status" value="1"/>
</dbReference>
<name>A0A372L646_9BACI</name>
<dbReference type="SUPFAM" id="SSF82549">
    <property type="entry name" value="DAK1/DegV-like"/>
    <property type="match status" value="1"/>
</dbReference>
<accession>A0A372L646</accession>
<proteinExistence type="predicted"/>
<sequence>MIRIITDSSADLPKNLLEGYNISVVPLRVKIEDEEYLEGIDLTPREFFEKMFSTTELPKTSQPSPAAFAEAFDECAENDEVLCLTISSGLSGTFQSACLGKELSSRNVTVFDTLAGSLAHGLQIIRAAELAQKGHTMEEIIENLMGYRKNMNILILLDTLENIVKGGRLSKFQGSLAKILNIKVILEGVKGQVEMLEKIRGKKKFQKRTLEIIRERKTDFSDTIFGITHTGNEEEAERLKQEIIDLFNPKQVIVHYMGATMGTYAGKDGMIVSF</sequence>
<reference evidence="3 4" key="1">
    <citation type="submission" date="2018-08" db="EMBL/GenBank/DDBJ databases">
        <title>Bacillus chawlae sp. nov., Bacillus glennii sp. nov., and Bacillus saganii sp. nov. Isolated from the Vehicle Assembly Building at Kennedy Space Center where the Viking Spacecraft were Assembled.</title>
        <authorList>
            <person name="Seuylemezian A."/>
            <person name="Vaishampayan P."/>
        </authorList>
    </citation>
    <scope>NUCLEOTIDE SEQUENCE [LARGE SCALE GENOMIC DNA]</scope>
    <source>
        <strain evidence="3 4">V44-8</strain>
    </source>
</reference>
<evidence type="ECO:0000313" key="4">
    <source>
        <dbReference type="Proteomes" id="UP000262939"/>
    </source>
</evidence>
<comment type="function">
    <text evidence="1">May bind long-chain fatty acids, such as palmitate, and may play a role in lipid transport or fatty acid metabolism.</text>
</comment>
<dbReference type="Pfam" id="PF02645">
    <property type="entry name" value="DegV"/>
    <property type="match status" value="1"/>
</dbReference>
<dbReference type="InterPro" id="IPR043168">
    <property type="entry name" value="DegV_C"/>
</dbReference>
<keyword evidence="4" id="KW-1185">Reference proteome</keyword>